<sequence>MTAELPDWMIPPRPSGWEADDLDHLSQAPRHTELIDGALIFMMSPQRSWHSRLVENTTFALRQAAPEGFEVEREMTVRLDKKSRPEPDILIATVAYDPDRTWYAPEDVALVVEVVSEESADRDRSLKPFKYAQAGITHFWRIEDEAGGPAVHTYELDAMTSTYVPTGIHRARLTVSVPFALDLDLNGLVP</sequence>
<dbReference type="PANTHER" id="PTHR35400">
    <property type="entry name" value="SLR1083 PROTEIN"/>
    <property type="match status" value="1"/>
</dbReference>
<dbReference type="Proteomes" id="UP000600946">
    <property type="component" value="Unassembled WGS sequence"/>
</dbReference>
<dbReference type="EMBL" id="BMUU01000018">
    <property type="protein sequence ID" value="GGY65979.1"/>
    <property type="molecule type" value="Genomic_DNA"/>
</dbReference>
<dbReference type="InterPro" id="IPR011335">
    <property type="entry name" value="Restrct_endonuc-II-like"/>
</dbReference>
<evidence type="ECO:0000259" key="1">
    <source>
        <dbReference type="Pfam" id="PF05685"/>
    </source>
</evidence>
<feature type="domain" description="Putative restriction endonuclease" evidence="1">
    <location>
        <begin position="22"/>
        <end position="178"/>
    </location>
</feature>
<evidence type="ECO:0000313" key="3">
    <source>
        <dbReference type="Proteomes" id="UP000600946"/>
    </source>
</evidence>
<dbReference type="Pfam" id="PF05685">
    <property type="entry name" value="Uma2"/>
    <property type="match status" value="1"/>
</dbReference>
<evidence type="ECO:0000313" key="2">
    <source>
        <dbReference type="EMBL" id="GGY65979.1"/>
    </source>
</evidence>
<dbReference type="SUPFAM" id="SSF52980">
    <property type="entry name" value="Restriction endonuclease-like"/>
    <property type="match status" value="1"/>
</dbReference>
<keyword evidence="3" id="KW-1185">Reference proteome</keyword>
<organism evidence="2 3">
    <name type="scientific">Streptomyces xanthochromogenes</name>
    <dbReference type="NCBI Taxonomy" id="67384"/>
    <lineage>
        <taxon>Bacteria</taxon>
        <taxon>Bacillati</taxon>
        <taxon>Actinomycetota</taxon>
        <taxon>Actinomycetes</taxon>
        <taxon>Kitasatosporales</taxon>
        <taxon>Streptomycetaceae</taxon>
        <taxon>Streptomyces</taxon>
    </lineage>
</organism>
<accession>A0ABQ3ASJ0</accession>
<name>A0ABQ3ASJ0_9ACTN</name>
<gene>
    <name evidence="2" type="ORF">GCM10010326_70740</name>
</gene>
<comment type="caution">
    <text evidence="2">The sequence shown here is derived from an EMBL/GenBank/DDBJ whole genome shotgun (WGS) entry which is preliminary data.</text>
</comment>
<dbReference type="InterPro" id="IPR012296">
    <property type="entry name" value="Nuclease_put_TT1808"/>
</dbReference>
<dbReference type="CDD" id="cd06260">
    <property type="entry name" value="DUF820-like"/>
    <property type="match status" value="1"/>
</dbReference>
<protein>
    <recommendedName>
        <fullName evidence="1">Putative restriction endonuclease domain-containing protein</fullName>
    </recommendedName>
</protein>
<proteinExistence type="predicted"/>
<dbReference type="InterPro" id="IPR008538">
    <property type="entry name" value="Uma2"/>
</dbReference>
<reference evidence="3" key="1">
    <citation type="journal article" date="2019" name="Int. J. Syst. Evol. Microbiol.">
        <title>The Global Catalogue of Microorganisms (GCM) 10K type strain sequencing project: providing services to taxonomists for standard genome sequencing and annotation.</title>
        <authorList>
            <consortium name="The Broad Institute Genomics Platform"/>
            <consortium name="The Broad Institute Genome Sequencing Center for Infectious Disease"/>
            <person name="Wu L."/>
            <person name="Ma J."/>
        </authorList>
    </citation>
    <scope>NUCLEOTIDE SEQUENCE [LARGE SCALE GENOMIC DNA]</scope>
    <source>
        <strain evidence="3">JCM 4594</strain>
    </source>
</reference>
<dbReference type="PANTHER" id="PTHR35400:SF3">
    <property type="entry name" value="SLL1072 PROTEIN"/>
    <property type="match status" value="1"/>
</dbReference>
<dbReference type="Gene3D" id="3.90.1570.10">
    <property type="entry name" value="tt1808, chain A"/>
    <property type="match status" value="1"/>
</dbReference>